<sequence length="517" mass="58714">MSQTNGTARYLKIAQTPISKGDYAGLDARYSPEYEALEVELGKALALHETGKVDWQKVQEHSEVILASLSKDIRVACWLSWALYQLQSFAGLVAGFGMLCHFCTHHWAQIHPAKSRTRSAAISWLIMRLEKVLDSSVPVKDQLEVFRQLVKLLEELDAVLTQHLKAEAPLILPLRRRLASMVQRASDNRPEPGPVEAAIAQVKQTAAQWFTGDSVIENEKDAQKALRGQQENGLALCAWWLRQNATDPRALRLNRTLTWLSITSVPQQNAERMTVLRAPPPDKLKSYRSLFEQGQYADLLVQLEASIARAPFWFDGQRMVWECLDALDAEVAKQELEIHFALLLLRLPGIVELRFHDGVEFANVETRDWITTHVMPRVQPIAAPRKLEDAGTAPAWQLALEKTIPTLRKGGLKAAVREMKQGLQSAQGGRERFFWQFSLARLCHQAKKYDLARAQLETLDQQLQQSGLHLWEPDLALEVLHLLHGCYGLLPQGHEVRERKDEIYRRLCHLDLEVVLE</sequence>
<dbReference type="AlphaFoldDB" id="A0A085UZZ7"/>
<dbReference type="PATRIC" id="fig|317.174.peg.4327"/>
<name>A0A085UZZ7_PSESX</name>
<feature type="domain" description="ImpA N-terminal" evidence="1">
    <location>
        <begin position="16"/>
        <end position="125"/>
    </location>
</feature>
<dbReference type="Pfam" id="PF06812">
    <property type="entry name" value="ImpA_N"/>
    <property type="match status" value="1"/>
</dbReference>
<dbReference type="PANTHER" id="PTHR37024:SF5">
    <property type="entry name" value="IMPA N-TERMINAL DOMAIN-CONTAINING PROTEIN"/>
    <property type="match status" value="1"/>
</dbReference>
<dbReference type="EMBL" id="JPQT01000120">
    <property type="protein sequence ID" value="KFE48760.1"/>
    <property type="molecule type" value="Genomic_DNA"/>
</dbReference>
<comment type="caution">
    <text evidence="2">The sequence shown here is derived from an EMBL/GenBank/DDBJ whole genome shotgun (WGS) entry which is preliminary data.</text>
</comment>
<protein>
    <submittedName>
        <fullName evidence="2">Type VI secretion protein ImpA</fullName>
    </submittedName>
</protein>
<dbReference type="InterPro" id="IPR010657">
    <property type="entry name" value="ImpA_N"/>
</dbReference>
<dbReference type="PANTHER" id="PTHR37024">
    <property type="entry name" value="TYPE VI SECRETION SYSTEM DUF2094 AND IMPA-RELATED DOMAIN PROTEIN"/>
    <property type="match status" value="1"/>
</dbReference>
<evidence type="ECO:0000259" key="1">
    <source>
        <dbReference type="Pfam" id="PF06812"/>
    </source>
</evidence>
<accession>A0A085UZZ7</accession>
<dbReference type="NCBIfam" id="TIGR03362">
    <property type="entry name" value="VI_chp_7"/>
    <property type="match status" value="1"/>
</dbReference>
<dbReference type="RefSeq" id="WP_047577468.1">
    <property type="nucleotide sequence ID" value="NZ_JPQT01000120.1"/>
</dbReference>
<gene>
    <name evidence="2" type="ORF">IV02_21185</name>
</gene>
<dbReference type="Proteomes" id="UP000028643">
    <property type="component" value="Unassembled WGS sequence"/>
</dbReference>
<reference evidence="2 3" key="1">
    <citation type="submission" date="2014-07" db="EMBL/GenBank/DDBJ databases">
        <title>Draft Genome Sequences of Environmental Pseudomonas syringae strains.</title>
        <authorList>
            <person name="Baltrus D.A."/>
            <person name="Berge O."/>
            <person name="Morris C."/>
        </authorList>
    </citation>
    <scope>NUCLEOTIDE SEQUENCE [LARGE SCALE GENOMIC DNA]</scope>
    <source>
        <strain evidence="2 3">CEB003</strain>
    </source>
</reference>
<dbReference type="Pfam" id="PF16989">
    <property type="entry name" value="T6SS_VasJ"/>
    <property type="match status" value="1"/>
</dbReference>
<organism evidence="2 3">
    <name type="scientific">Pseudomonas syringae</name>
    <dbReference type="NCBI Taxonomy" id="317"/>
    <lineage>
        <taxon>Bacteria</taxon>
        <taxon>Pseudomonadati</taxon>
        <taxon>Pseudomonadota</taxon>
        <taxon>Gammaproteobacteria</taxon>
        <taxon>Pseudomonadales</taxon>
        <taxon>Pseudomonadaceae</taxon>
        <taxon>Pseudomonas</taxon>
    </lineage>
</organism>
<evidence type="ECO:0000313" key="2">
    <source>
        <dbReference type="EMBL" id="KFE48760.1"/>
    </source>
</evidence>
<dbReference type="InterPro" id="IPR017739">
    <property type="entry name" value="T6SS-assoc_VCA0119"/>
</dbReference>
<evidence type="ECO:0000313" key="3">
    <source>
        <dbReference type="Proteomes" id="UP000028643"/>
    </source>
</evidence>
<proteinExistence type="predicted"/>